<keyword evidence="7" id="KW-1185">Reference proteome</keyword>
<feature type="transmembrane region" description="Helical" evidence="5">
    <location>
        <begin position="108"/>
        <end position="126"/>
    </location>
</feature>
<keyword evidence="2 5" id="KW-0812">Transmembrane</keyword>
<gene>
    <name evidence="6" type="ORF">EKN06_09700</name>
</gene>
<comment type="similarity">
    <text evidence="5">Belongs to the 4-toluene sulfonate uptake permease (TSUP) (TC 2.A.102) family.</text>
</comment>
<feature type="transmembrane region" description="Helical" evidence="5">
    <location>
        <begin position="12"/>
        <end position="35"/>
    </location>
</feature>
<comment type="caution">
    <text evidence="6">The sequence shown here is derived from an EMBL/GenBank/DDBJ whole genome shotgun (WGS) entry which is preliminary data.</text>
</comment>
<proteinExistence type="inferred from homology"/>
<organism evidence="6 7">
    <name type="scientific">Croceicoccus ponticola</name>
    <dbReference type="NCBI Taxonomy" id="2217664"/>
    <lineage>
        <taxon>Bacteria</taxon>
        <taxon>Pseudomonadati</taxon>
        <taxon>Pseudomonadota</taxon>
        <taxon>Alphaproteobacteria</taxon>
        <taxon>Sphingomonadales</taxon>
        <taxon>Erythrobacteraceae</taxon>
        <taxon>Croceicoccus</taxon>
    </lineage>
</organism>
<reference evidence="6 7" key="1">
    <citation type="submission" date="2018-12" db="EMBL/GenBank/DDBJ databases">
        <title>Croceicoccus ponticola sp. nov., a lipolytic bacterium isolated from seawater.</title>
        <authorList>
            <person name="Yoon J.-H."/>
        </authorList>
    </citation>
    <scope>NUCLEOTIDE SEQUENCE [LARGE SCALE GENOMIC DNA]</scope>
    <source>
        <strain evidence="6 7">GM-16</strain>
    </source>
</reference>
<evidence type="ECO:0000256" key="5">
    <source>
        <dbReference type="RuleBase" id="RU363041"/>
    </source>
</evidence>
<feature type="transmembrane region" description="Helical" evidence="5">
    <location>
        <begin position="185"/>
        <end position="203"/>
    </location>
</feature>
<comment type="subcellular location">
    <subcellularLocation>
        <location evidence="5">Cell membrane</location>
        <topology evidence="5">Multi-pass membrane protein</topology>
    </subcellularLocation>
    <subcellularLocation>
        <location evidence="1">Membrane</location>
        <topology evidence="1">Multi-pass membrane protein</topology>
    </subcellularLocation>
</comment>
<dbReference type="PANTHER" id="PTHR43701:SF12">
    <property type="entry name" value="MEMBRANE TRANSPORTER PROTEIN YTNM-RELATED"/>
    <property type="match status" value="1"/>
</dbReference>
<sequence>MFDFMADITIYHLLPFIAVGFAAQMIDGALGMAFGVISQTLLVSVLGIPPASASASVHLVEMFTTSASGASHIWHRNIDWRLFRRLVPFGVLGGVSGAYLLSNIDASVAKPFVMMYLTGIGFYLLWKAFRELQTDVRDPRYTAPLAVAGGFLDAAGGGGWGPVVTSNLLVQGSDPRKTIGTVNTAEFLLTTSISITFIASIGLEAFTVATMGLIVGGVAAAPFGAVIAKRVKPRLLLCAVAVVLVATSMFSIIRAWPIF</sequence>
<dbReference type="Pfam" id="PF01925">
    <property type="entry name" value="TauE"/>
    <property type="match status" value="1"/>
</dbReference>
<dbReference type="OrthoDB" id="45564at2"/>
<dbReference type="EMBL" id="RXOL01000003">
    <property type="protein sequence ID" value="RVQ67170.1"/>
    <property type="molecule type" value="Genomic_DNA"/>
</dbReference>
<evidence type="ECO:0000313" key="6">
    <source>
        <dbReference type="EMBL" id="RVQ67170.1"/>
    </source>
</evidence>
<feature type="transmembrane region" description="Helical" evidence="5">
    <location>
        <begin position="235"/>
        <end position="256"/>
    </location>
</feature>
<evidence type="ECO:0000256" key="1">
    <source>
        <dbReference type="ARBA" id="ARBA00004141"/>
    </source>
</evidence>
<dbReference type="GO" id="GO:0005886">
    <property type="term" value="C:plasma membrane"/>
    <property type="evidence" value="ECO:0007669"/>
    <property type="project" value="UniProtKB-SubCell"/>
</dbReference>
<dbReference type="Proteomes" id="UP000283003">
    <property type="component" value="Unassembled WGS sequence"/>
</dbReference>
<dbReference type="InterPro" id="IPR002781">
    <property type="entry name" value="TM_pro_TauE-like"/>
</dbReference>
<evidence type="ECO:0000313" key="7">
    <source>
        <dbReference type="Proteomes" id="UP000283003"/>
    </source>
</evidence>
<dbReference type="PANTHER" id="PTHR43701">
    <property type="entry name" value="MEMBRANE TRANSPORTER PROTEIN MJ0441-RELATED"/>
    <property type="match status" value="1"/>
</dbReference>
<evidence type="ECO:0000256" key="4">
    <source>
        <dbReference type="ARBA" id="ARBA00023136"/>
    </source>
</evidence>
<accession>A0A437GXS7</accession>
<dbReference type="RefSeq" id="WP_127612680.1">
    <property type="nucleotide sequence ID" value="NZ_RXOL01000003.1"/>
</dbReference>
<feature type="transmembrane region" description="Helical" evidence="5">
    <location>
        <begin position="82"/>
        <end position="102"/>
    </location>
</feature>
<protein>
    <recommendedName>
        <fullName evidence="5">Probable membrane transporter protein</fullName>
    </recommendedName>
</protein>
<dbReference type="InterPro" id="IPR051598">
    <property type="entry name" value="TSUP/Inactive_protease-like"/>
</dbReference>
<keyword evidence="5" id="KW-1003">Cell membrane</keyword>
<keyword evidence="4 5" id="KW-0472">Membrane</keyword>
<dbReference type="AlphaFoldDB" id="A0A437GXS7"/>
<keyword evidence="3 5" id="KW-1133">Transmembrane helix</keyword>
<name>A0A437GXS7_9SPHN</name>
<evidence type="ECO:0000256" key="3">
    <source>
        <dbReference type="ARBA" id="ARBA00022989"/>
    </source>
</evidence>
<evidence type="ECO:0000256" key="2">
    <source>
        <dbReference type="ARBA" id="ARBA00022692"/>
    </source>
</evidence>
<feature type="transmembrane region" description="Helical" evidence="5">
    <location>
        <begin position="209"/>
        <end position="228"/>
    </location>
</feature>